<dbReference type="GO" id="GO:0008237">
    <property type="term" value="F:metallopeptidase activity"/>
    <property type="evidence" value="ECO:0007669"/>
    <property type="project" value="InterPro"/>
</dbReference>
<name>A0A2W5THY9_9BACT</name>
<feature type="domain" description="Peptidase M1 membrane alanine aminopeptidase" evidence="2">
    <location>
        <begin position="365"/>
        <end position="518"/>
    </location>
</feature>
<dbReference type="SUPFAM" id="SSF55486">
    <property type="entry name" value="Metalloproteases ('zincins'), catalytic domain"/>
    <property type="match status" value="1"/>
</dbReference>
<accession>A0A2W5THY9</accession>
<keyword evidence="1" id="KW-0732">Signal</keyword>
<feature type="signal peptide" evidence="1">
    <location>
        <begin position="1"/>
        <end position="17"/>
    </location>
</feature>
<dbReference type="Pfam" id="PF01433">
    <property type="entry name" value="Peptidase_M1"/>
    <property type="match status" value="1"/>
</dbReference>
<protein>
    <submittedName>
        <fullName evidence="3">Aminopeptidase</fullName>
    </submittedName>
</protein>
<dbReference type="GO" id="GO:0004177">
    <property type="term" value="F:aminopeptidase activity"/>
    <property type="evidence" value="ECO:0007669"/>
    <property type="project" value="UniProtKB-KW"/>
</dbReference>
<evidence type="ECO:0000259" key="2">
    <source>
        <dbReference type="Pfam" id="PF01433"/>
    </source>
</evidence>
<evidence type="ECO:0000313" key="4">
    <source>
        <dbReference type="Proteomes" id="UP000249061"/>
    </source>
</evidence>
<dbReference type="EMBL" id="QFQP01000007">
    <property type="protein sequence ID" value="PZR14402.1"/>
    <property type="molecule type" value="Genomic_DNA"/>
</dbReference>
<gene>
    <name evidence="3" type="ORF">DI536_10095</name>
</gene>
<sequence>MRSFVLASMVAALPALSAELAPEAQIALTSLRSGERARVEAVLGEATALPLYRGDFTVDARKRTVTGRVAISVPAKAVTHELFLRCTPNANHPGAVVLSKAKVNGTSAPLSQPDPSLYRLKLDVEPGTPVTVELQLDAKVPAVKREATALSLDGAAGDYGAFSAADDSFSLIGLMPMIPPERRGQLFEGPSGIGDLGTFAPSNFVVSVTAPTQWRVLANGQALGEVPTGSGTVRFSYAVGAARDLPLMLLKRPQVVTKKSGEVEVEVVLLSPDKRRAERMLQVTTELIAAFEQKLGPYPFKTLRVVEQRLHGGAGGMEFPGFITVGSGLASGEMDPLEALGLGDSAHLVKGLLGPSIKELIAQTLDFTIAHELAHQYTAMLVGNDPIAEPIADEPLTQHLALLALEWTGAKKTAQSMRDNQLKGVYQLTRMMGGSDGIAERPTHEYGSNREYAVLMYGKAPMLFDELRRLAGNDAWERMLKRYVEENRYRWVTARTFTDLVGRESRQQARVEALRKRWWQELHGDEDIGQVDLDSMMNKGGGLQGIDPALLKQMEDAMKALGGE</sequence>
<comment type="caution">
    <text evidence="3">The sequence shown here is derived from an EMBL/GenBank/DDBJ whole genome shotgun (WGS) entry which is preliminary data.</text>
</comment>
<dbReference type="InterPro" id="IPR014782">
    <property type="entry name" value="Peptidase_M1_dom"/>
</dbReference>
<keyword evidence="3" id="KW-0645">Protease</keyword>
<dbReference type="AlphaFoldDB" id="A0A2W5THY9"/>
<evidence type="ECO:0000256" key="1">
    <source>
        <dbReference type="SAM" id="SignalP"/>
    </source>
</evidence>
<dbReference type="Gene3D" id="1.10.390.10">
    <property type="entry name" value="Neutral Protease Domain 2"/>
    <property type="match status" value="1"/>
</dbReference>
<evidence type="ECO:0000313" key="3">
    <source>
        <dbReference type="EMBL" id="PZR14402.1"/>
    </source>
</evidence>
<reference evidence="3 4" key="1">
    <citation type="submission" date="2017-08" db="EMBL/GenBank/DDBJ databases">
        <title>Infants hospitalized years apart are colonized by the same room-sourced microbial strains.</title>
        <authorList>
            <person name="Brooks B."/>
            <person name="Olm M.R."/>
            <person name="Firek B.A."/>
            <person name="Baker R."/>
            <person name="Thomas B.C."/>
            <person name="Morowitz M.J."/>
            <person name="Banfield J.F."/>
        </authorList>
    </citation>
    <scope>NUCLEOTIDE SEQUENCE [LARGE SCALE GENOMIC DNA]</scope>
    <source>
        <strain evidence="3">S2_003_000_R2_14</strain>
    </source>
</reference>
<organism evidence="3 4">
    <name type="scientific">Archangium gephyra</name>
    <dbReference type="NCBI Taxonomy" id="48"/>
    <lineage>
        <taxon>Bacteria</taxon>
        <taxon>Pseudomonadati</taxon>
        <taxon>Myxococcota</taxon>
        <taxon>Myxococcia</taxon>
        <taxon>Myxococcales</taxon>
        <taxon>Cystobacterineae</taxon>
        <taxon>Archangiaceae</taxon>
        <taxon>Archangium</taxon>
    </lineage>
</organism>
<keyword evidence="3" id="KW-0378">Hydrolase</keyword>
<proteinExistence type="predicted"/>
<feature type="chain" id="PRO_5015881731" evidence="1">
    <location>
        <begin position="18"/>
        <end position="564"/>
    </location>
</feature>
<keyword evidence="3" id="KW-0031">Aminopeptidase</keyword>
<dbReference type="Proteomes" id="UP000249061">
    <property type="component" value="Unassembled WGS sequence"/>
</dbReference>
<dbReference type="GO" id="GO:0008270">
    <property type="term" value="F:zinc ion binding"/>
    <property type="evidence" value="ECO:0007669"/>
    <property type="project" value="InterPro"/>
</dbReference>
<dbReference type="InterPro" id="IPR027268">
    <property type="entry name" value="Peptidase_M4/M1_CTD_sf"/>
</dbReference>